<proteinExistence type="predicted"/>
<protein>
    <submittedName>
        <fullName evidence="1">Uncharacterized protein</fullName>
    </submittedName>
</protein>
<evidence type="ECO:0000313" key="2">
    <source>
        <dbReference type="Proteomes" id="UP000654075"/>
    </source>
</evidence>
<dbReference type="Proteomes" id="UP000654075">
    <property type="component" value="Unassembled WGS sequence"/>
</dbReference>
<dbReference type="OrthoDB" id="444513at2759"/>
<comment type="caution">
    <text evidence="1">The sequence shown here is derived from an EMBL/GenBank/DDBJ whole genome shotgun (WGS) entry which is preliminary data.</text>
</comment>
<accession>A0A813EEV7</accession>
<organism evidence="1 2">
    <name type="scientific">Polarella glacialis</name>
    <name type="common">Dinoflagellate</name>
    <dbReference type="NCBI Taxonomy" id="89957"/>
    <lineage>
        <taxon>Eukaryota</taxon>
        <taxon>Sar</taxon>
        <taxon>Alveolata</taxon>
        <taxon>Dinophyceae</taxon>
        <taxon>Suessiales</taxon>
        <taxon>Suessiaceae</taxon>
        <taxon>Polarella</taxon>
    </lineage>
</organism>
<reference evidence="1" key="1">
    <citation type="submission" date="2021-02" db="EMBL/GenBank/DDBJ databases">
        <authorList>
            <person name="Dougan E. K."/>
            <person name="Rhodes N."/>
            <person name="Thang M."/>
            <person name="Chan C."/>
        </authorList>
    </citation>
    <scope>NUCLEOTIDE SEQUENCE</scope>
</reference>
<sequence length="281" mass="31077">MAEKATPGAASSSGQSERERLLRLQRRALAIYERENRTWHLEAWEARQGEANGYCLCCKTYHGDASGFCSECGRAAQVLCELSGEGLVELKAKWWPEDVDAAATQAADRSRKYQASLDERTNLAVQAAFMPPRTYSLLKRSLRSTAGSLPSPQQLATLLSDLGHPLLSAAQTAKILSWIRSIDPHTVWLHDYEHVLCSRVVDKWNLARSTHGSGECYYKPEGLAHVNSSSETLVEALMLCSKPSNHEACWNDAMEVFVLGLMGKLAVVKTDPFSGIRRAIL</sequence>
<dbReference type="AlphaFoldDB" id="A0A813EEV7"/>
<dbReference type="EMBL" id="CAJNNV010010842">
    <property type="protein sequence ID" value="CAE8599132.1"/>
    <property type="molecule type" value="Genomic_DNA"/>
</dbReference>
<name>A0A813EEV7_POLGL</name>
<keyword evidence="2" id="KW-1185">Reference proteome</keyword>
<evidence type="ECO:0000313" key="1">
    <source>
        <dbReference type="EMBL" id="CAE8599132.1"/>
    </source>
</evidence>
<gene>
    <name evidence="1" type="ORF">PGLA1383_LOCUS17503</name>
</gene>